<keyword evidence="2" id="KW-1185">Reference proteome</keyword>
<dbReference type="EMBL" id="AFAY01000042">
    <property type="protein sequence ID" value="EGF10257.1"/>
    <property type="molecule type" value="Genomic_DNA"/>
</dbReference>
<evidence type="ECO:0000313" key="2">
    <source>
        <dbReference type="Proteomes" id="UP000004105"/>
    </source>
</evidence>
<accession>F2BDU0</accession>
<organism evidence="1 2">
    <name type="scientific">Neisseria bacilliformis ATCC BAA-1200</name>
    <dbReference type="NCBI Taxonomy" id="888742"/>
    <lineage>
        <taxon>Bacteria</taxon>
        <taxon>Pseudomonadati</taxon>
        <taxon>Pseudomonadota</taxon>
        <taxon>Betaproteobacteria</taxon>
        <taxon>Neisseriales</taxon>
        <taxon>Neisseriaceae</taxon>
        <taxon>Neisseria</taxon>
    </lineage>
</organism>
<reference evidence="1 2" key="1">
    <citation type="submission" date="2011-02" db="EMBL/GenBank/DDBJ databases">
        <authorList>
            <person name="Muzny D."/>
            <person name="Qin X."/>
            <person name="Deng J."/>
            <person name="Jiang H."/>
            <person name="Liu Y."/>
            <person name="Qu J."/>
            <person name="Song X.-Z."/>
            <person name="Zhang L."/>
            <person name="Thornton R."/>
            <person name="Coyle M."/>
            <person name="Francisco L."/>
            <person name="Jackson L."/>
            <person name="Javaid M."/>
            <person name="Korchina V."/>
            <person name="Kovar C."/>
            <person name="Mata R."/>
            <person name="Mathew T."/>
            <person name="Ngo R."/>
            <person name="Nguyen L."/>
            <person name="Nguyen N."/>
            <person name="Okwuonu G."/>
            <person name="Ongeri F."/>
            <person name="Pham C."/>
            <person name="Simmons D."/>
            <person name="Wilczek-Boney K."/>
            <person name="Hale W."/>
            <person name="Jakkamsetti A."/>
            <person name="Pham P."/>
            <person name="Ruth R."/>
            <person name="San Lucas F."/>
            <person name="Warren J."/>
            <person name="Zhang J."/>
            <person name="Zhao Z."/>
            <person name="Zhou C."/>
            <person name="Zhu D."/>
            <person name="Lee S."/>
            <person name="Bess C."/>
            <person name="Blankenburg K."/>
            <person name="Forbes L."/>
            <person name="Fu Q."/>
            <person name="Gubbala S."/>
            <person name="Hirani K."/>
            <person name="Jayaseelan J.C."/>
            <person name="Lara F."/>
            <person name="Munidasa M."/>
            <person name="Palculict T."/>
            <person name="Patil S."/>
            <person name="Pu L.-L."/>
            <person name="Saada N."/>
            <person name="Tang L."/>
            <person name="Weissenberger G."/>
            <person name="Zhu Y."/>
            <person name="Hemphill L."/>
            <person name="Shang Y."/>
            <person name="Youmans B."/>
            <person name="Ayvaz T."/>
            <person name="Ross M."/>
            <person name="Santibanez J."/>
            <person name="Aqrawi P."/>
            <person name="Gross S."/>
            <person name="Joshi V."/>
            <person name="Fowler G."/>
            <person name="Nazareth L."/>
            <person name="Reid J."/>
            <person name="Worley K."/>
            <person name="Petrosino J."/>
            <person name="Highlander S."/>
            <person name="Gibbs R."/>
        </authorList>
    </citation>
    <scope>NUCLEOTIDE SEQUENCE [LARGE SCALE GENOMIC DNA]</scope>
    <source>
        <strain evidence="1 2">ATCC BAA-1200</strain>
    </source>
</reference>
<dbReference type="Proteomes" id="UP000004105">
    <property type="component" value="Unassembled WGS sequence"/>
</dbReference>
<proteinExistence type="predicted"/>
<dbReference type="AlphaFoldDB" id="F2BDU0"/>
<gene>
    <name evidence="1" type="ORF">HMPREF9123_1894</name>
</gene>
<evidence type="ECO:0000313" key="1">
    <source>
        <dbReference type="EMBL" id="EGF10257.1"/>
    </source>
</evidence>
<protein>
    <submittedName>
        <fullName evidence="1">Uncharacterized protein</fullName>
    </submittedName>
</protein>
<name>F2BDU0_9NEIS</name>
<comment type="caution">
    <text evidence="1">The sequence shown here is derived from an EMBL/GenBank/DDBJ whole genome shotgun (WGS) entry which is preliminary data.</text>
</comment>
<dbReference type="HOGENOM" id="CLU_2845249_0_0_4"/>
<sequence length="65" mass="7350">MVVSFGWVEKGDYSDFFRSDLPSIARERLGSARVLRRCAGRLKTQLPAFQTAFSRRTCQRGAKPA</sequence>